<evidence type="ECO:0000256" key="1">
    <source>
        <dbReference type="SAM" id="MobiDB-lite"/>
    </source>
</evidence>
<dbReference type="RefSeq" id="WP_271193439.1">
    <property type="nucleotide sequence ID" value="NZ_BSFN01000001.1"/>
</dbReference>
<keyword evidence="2" id="KW-0732">Signal</keyword>
<evidence type="ECO:0000313" key="4">
    <source>
        <dbReference type="Proteomes" id="UP001143328"/>
    </source>
</evidence>
<dbReference type="EMBL" id="BSFN01000001">
    <property type="protein sequence ID" value="GLK87232.1"/>
    <property type="molecule type" value="Genomic_DNA"/>
</dbReference>
<name>A0A9W6K1L2_9PSED</name>
<evidence type="ECO:0008006" key="5">
    <source>
        <dbReference type="Google" id="ProtNLM"/>
    </source>
</evidence>
<reference evidence="3" key="2">
    <citation type="submission" date="2023-01" db="EMBL/GenBank/DDBJ databases">
        <authorList>
            <person name="Sun Q."/>
            <person name="Evtushenko L."/>
        </authorList>
    </citation>
    <scope>NUCLEOTIDE SEQUENCE</scope>
    <source>
        <strain evidence="3">VKM B-2935</strain>
    </source>
</reference>
<feature type="compositionally biased region" description="Polar residues" evidence="1">
    <location>
        <begin position="148"/>
        <end position="157"/>
    </location>
</feature>
<proteinExistence type="predicted"/>
<dbReference type="InterPro" id="IPR022061">
    <property type="entry name" value="DUF3617"/>
</dbReference>
<protein>
    <recommendedName>
        <fullName evidence="5">DUF3617 domain-containing protein</fullName>
    </recommendedName>
</protein>
<sequence>MKLHVVFATAAALCLPALAQAQQLEPGLWEIKSTALQVNGQQLPDLQLLMGSLPPEQRKMAEQAMAKQGVAMSGNGVRMCITPQQAQTDSFPTQTTQAGCSQQITQRTPQMMKFNVSCPQGKGQGQTTFLSSREFATTINGTFLMGGQNQQGRSESQGRWLAADCGGLPTGQR</sequence>
<evidence type="ECO:0000256" key="2">
    <source>
        <dbReference type="SAM" id="SignalP"/>
    </source>
</evidence>
<feature type="region of interest" description="Disordered" evidence="1">
    <location>
        <begin position="148"/>
        <end position="173"/>
    </location>
</feature>
<gene>
    <name evidence="3" type="ORF">GCM10017655_02940</name>
</gene>
<dbReference type="AlphaFoldDB" id="A0A9W6K1L2"/>
<feature type="signal peptide" evidence="2">
    <location>
        <begin position="1"/>
        <end position="21"/>
    </location>
</feature>
<keyword evidence="4" id="KW-1185">Reference proteome</keyword>
<dbReference type="Pfam" id="PF12276">
    <property type="entry name" value="DUF3617"/>
    <property type="match status" value="1"/>
</dbReference>
<comment type="caution">
    <text evidence="3">The sequence shown here is derived from an EMBL/GenBank/DDBJ whole genome shotgun (WGS) entry which is preliminary data.</text>
</comment>
<feature type="chain" id="PRO_5040839274" description="DUF3617 domain-containing protein" evidence="2">
    <location>
        <begin position="22"/>
        <end position="173"/>
    </location>
</feature>
<evidence type="ECO:0000313" key="3">
    <source>
        <dbReference type="EMBL" id="GLK87232.1"/>
    </source>
</evidence>
<dbReference type="Proteomes" id="UP001143328">
    <property type="component" value="Unassembled WGS sequence"/>
</dbReference>
<accession>A0A9W6K1L2</accession>
<reference evidence="3" key="1">
    <citation type="journal article" date="2014" name="Int. J. Syst. Evol. Microbiol.">
        <title>Complete genome sequence of Corynebacterium casei LMG S-19264T (=DSM 44701T), isolated from a smear-ripened cheese.</title>
        <authorList>
            <consortium name="US DOE Joint Genome Institute (JGI-PGF)"/>
            <person name="Walter F."/>
            <person name="Albersmeier A."/>
            <person name="Kalinowski J."/>
            <person name="Ruckert C."/>
        </authorList>
    </citation>
    <scope>NUCLEOTIDE SEQUENCE</scope>
    <source>
        <strain evidence="3">VKM B-2935</strain>
    </source>
</reference>
<organism evidence="3 4">
    <name type="scientific">Pseudomonas turukhanskensis</name>
    <dbReference type="NCBI Taxonomy" id="1806536"/>
    <lineage>
        <taxon>Bacteria</taxon>
        <taxon>Pseudomonadati</taxon>
        <taxon>Pseudomonadota</taxon>
        <taxon>Gammaproteobacteria</taxon>
        <taxon>Pseudomonadales</taxon>
        <taxon>Pseudomonadaceae</taxon>
        <taxon>Pseudomonas</taxon>
    </lineage>
</organism>